<feature type="transmembrane region" description="Helical" evidence="1">
    <location>
        <begin position="50"/>
        <end position="73"/>
    </location>
</feature>
<gene>
    <name evidence="2" type="ORF">SAMN05428953_110105</name>
</gene>
<evidence type="ECO:0000313" key="2">
    <source>
        <dbReference type="EMBL" id="SDJ95998.1"/>
    </source>
</evidence>
<dbReference type="Proteomes" id="UP000198894">
    <property type="component" value="Unassembled WGS sequence"/>
</dbReference>
<keyword evidence="1" id="KW-0472">Membrane</keyword>
<feature type="transmembrane region" description="Helical" evidence="1">
    <location>
        <begin position="7"/>
        <end position="30"/>
    </location>
</feature>
<name>A0A1G8XZM2_9HYPH</name>
<feature type="transmembrane region" description="Helical" evidence="1">
    <location>
        <begin position="80"/>
        <end position="101"/>
    </location>
</feature>
<keyword evidence="3" id="KW-1185">Reference proteome</keyword>
<accession>A0A1G8XZM2</accession>
<reference evidence="3" key="1">
    <citation type="submission" date="2016-10" db="EMBL/GenBank/DDBJ databases">
        <authorList>
            <person name="Varghese N."/>
            <person name="Submissions S."/>
        </authorList>
    </citation>
    <scope>NUCLEOTIDE SEQUENCE [LARGE SCALE GENOMIC DNA]</scope>
    <source>
        <strain evidence="3">CGMCC 1.11022</strain>
    </source>
</reference>
<feature type="transmembrane region" description="Helical" evidence="1">
    <location>
        <begin position="121"/>
        <end position="146"/>
    </location>
</feature>
<dbReference type="EMBL" id="FNEE01000010">
    <property type="protein sequence ID" value="SDJ95998.1"/>
    <property type="molecule type" value="Genomic_DNA"/>
</dbReference>
<dbReference type="InterPro" id="IPR013901">
    <property type="entry name" value="Anthrone_oxy"/>
</dbReference>
<dbReference type="Pfam" id="PF08592">
    <property type="entry name" value="Anthrone_oxy"/>
    <property type="match status" value="1"/>
</dbReference>
<evidence type="ECO:0000256" key="1">
    <source>
        <dbReference type="SAM" id="Phobius"/>
    </source>
</evidence>
<sequence>MRLLFNILAVTGSAMFAGVMLTIGVTLGGYWKSLPAAEFLDWFSKNSGFISGAIPIVVVPTLVGLIGSLWLGWGDVGPHMLWIGSAACIAGVLALTMIWFVPTNAQFAAKALPLDQVPDRLNTWIMIHYVRIGLAAAASALGVLAISR</sequence>
<dbReference type="RefSeq" id="WP_091595508.1">
    <property type="nucleotide sequence ID" value="NZ_FNEE01000010.1"/>
</dbReference>
<keyword evidence="1" id="KW-1133">Transmembrane helix</keyword>
<evidence type="ECO:0000313" key="3">
    <source>
        <dbReference type="Proteomes" id="UP000198894"/>
    </source>
</evidence>
<keyword evidence="1" id="KW-0812">Transmembrane</keyword>
<proteinExistence type="predicted"/>
<dbReference type="AlphaFoldDB" id="A0A1G8XZM2"/>
<protein>
    <recommendedName>
        <fullName evidence="4">DUF1772 domain-containing protein</fullName>
    </recommendedName>
</protein>
<evidence type="ECO:0008006" key="4">
    <source>
        <dbReference type="Google" id="ProtNLM"/>
    </source>
</evidence>
<organism evidence="2 3">
    <name type="scientific">Mesorhizobium muleiense</name>
    <dbReference type="NCBI Taxonomy" id="1004279"/>
    <lineage>
        <taxon>Bacteria</taxon>
        <taxon>Pseudomonadati</taxon>
        <taxon>Pseudomonadota</taxon>
        <taxon>Alphaproteobacteria</taxon>
        <taxon>Hyphomicrobiales</taxon>
        <taxon>Phyllobacteriaceae</taxon>
        <taxon>Mesorhizobium</taxon>
    </lineage>
</organism>